<dbReference type="AlphaFoldDB" id="A0A4P7XLS5"/>
<dbReference type="EMBL" id="CP031093">
    <property type="protein sequence ID" value="QCF27915.1"/>
    <property type="molecule type" value="Genomic_DNA"/>
</dbReference>
<comment type="cofactor">
    <cofactor evidence="1 4">
        <name>a divalent metal cation</name>
        <dbReference type="ChEBI" id="CHEBI:60240"/>
    </cofactor>
</comment>
<dbReference type="InterPro" id="IPR003697">
    <property type="entry name" value="Maf-like"/>
</dbReference>
<dbReference type="PIRSF" id="PIRSF006305">
    <property type="entry name" value="Maf"/>
    <property type="match status" value="1"/>
</dbReference>
<dbReference type="Gene3D" id="3.90.950.10">
    <property type="match status" value="1"/>
</dbReference>
<keyword evidence="2 4" id="KW-0378">Hydrolase</keyword>
<keyword evidence="3 4" id="KW-0546">Nucleotide metabolism</keyword>
<dbReference type="OrthoDB" id="9807767at2"/>
<dbReference type="GO" id="GO:0009117">
    <property type="term" value="P:nucleotide metabolic process"/>
    <property type="evidence" value="ECO:0007669"/>
    <property type="project" value="UniProtKB-KW"/>
</dbReference>
<comment type="catalytic activity">
    <reaction evidence="4">
        <text>dTTP + H2O = dTMP + diphosphate + H(+)</text>
        <dbReference type="Rhea" id="RHEA:28534"/>
        <dbReference type="ChEBI" id="CHEBI:15377"/>
        <dbReference type="ChEBI" id="CHEBI:15378"/>
        <dbReference type="ChEBI" id="CHEBI:33019"/>
        <dbReference type="ChEBI" id="CHEBI:37568"/>
        <dbReference type="ChEBI" id="CHEBI:63528"/>
        <dbReference type="EC" id="3.6.1.9"/>
    </reaction>
</comment>
<dbReference type="GO" id="GO:0005737">
    <property type="term" value="C:cytoplasm"/>
    <property type="evidence" value="ECO:0007669"/>
    <property type="project" value="UniProtKB-SubCell"/>
</dbReference>
<accession>A0A4P7XLS5</accession>
<dbReference type="Pfam" id="PF02545">
    <property type="entry name" value="Maf"/>
    <property type="match status" value="1"/>
</dbReference>
<dbReference type="EC" id="3.6.1.9" evidence="4"/>
<comment type="similarity">
    <text evidence="4">Belongs to the Maf family. YhdE subfamily.</text>
</comment>
<sequence>MRPLVLASASPRRKELLQQIGLPFTVQPVDIDETPLPSEDPAHYVERLARAKAEKGSDLCQNPEALVLGSDTTVVHDGNILGKPANRAEGLAMLRRLSGSAHKVMTAVALAGQYGCYARLAITEVHFRPIAEEELLSYWNTGEPADKAGGYGIQGRAAVFVTALYGSYSAVVGLPLQETAELLSEAGQPVWLSWMNTDTAGSGNR</sequence>
<protein>
    <recommendedName>
        <fullName evidence="4">dTTP/UTP pyrophosphatase</fullName>
        <shortName evidence="4">dTTPase/UTPase</shortName>
        <ecNumber evidence="4">3.6.1.9</ecNumber>
    </recommendedName>
    <alternativeName>
        <fullName evidence="4">Nucleoside triphosphate pyrophosphatase</fullName>
    </alternativeName>
    <alternativeName>
        <fullName evidence="4">Nucleotide pyrophosphatase</fullName>
        <shortName evidence="4">Nucleotide PPase</shortName>
    </alternativeName>
</protein>
<dbReference type="PANTHER" id="PTHR43213:SF5">
    <property type="entry name" value="BIFUNCTIONAL DTTP_UTP PYROPHOSPHATASE_METHYLTRANSFERASE PROTEIN-RELATED"/>
    <property type="match status" value="1"/>
</dbReference>
<feature type="site" description="Important for substrate specificity" evidence="4">
    <location>
        <position position="72"/>
    </location>
</feature>
<evidence type="ECO:0000256" key="3">
    <source>
        <dbReference type="ARBA" id="ARBA00023080"/>
    </source>
</evidence>
<dbReference type="Proteomes" id="UP000298049">
    <property type="component" value="Chromosome"/>
</dbReference>
<dbReference type="NCBIfam" id="TIGR00172">
    <property type="entry name" value="maf"/>
    <property type="match status" value="1"/>
</dbReference>
<dbReference type="GO" id="GO:0036221">
    <property type="term" value="F:UTP diphosphatase activity"/>
    <property type="evidence" value="ECO:0007669"/>
    <property type="project" value="RHEA"/>
</dbReference>
<evidence type="ECO:0000256" key="2">
    <source>
        <dbReference type="ARBA" id="ARBA00022801"/>
    </source>
</evidence>
<comment type="catalytic activity">
    <reaction evidence="4">
        <text>UTP + H2O = UMP + diphosphate + H(+)</text>
        <dbReference type="Rhea" id="RHEA:29395"/>
        <dbReference type="ChEBI" id="CHEBI:15377"/>
        <dbReference type="ChEBI" id="CHEBI:15378"/>
        <dbReference type="ChEBI" id="CHEBI:33019"/>
        <dbReference type="ChEBI" id="CHEBI:46398"/>
        <dbReference type="ChEBI" id="CHEBI:57865"/>
        <dbReference type="EC" id="3.6.1.9"/>
    </reaction>
</comment>
<feature type="site" description="Important for substrate specificity" evidence="4">
    <location>
        <position position="12"/>
    </location>
</feature>
<dbReference type="KEGG" id="hmi:soil367_11915"/>
<organism evidence="5 6">
    <name type="scientific">Hydrocarboniclastica marina</name>
    <dbReference type="NCBI Taxonomy" id="2259620"/>
    <lineage>
        <taxon>Bacteria</taxon>
        <taxon>Pseudomonadati</taxon>
        <taxon>Pseudomonadota</taxon>
        <taxon>Gammaproteobacteria</taxon>
        <taxon>Alteromonadales</taxon>
        <taxon>Alteromonadaceae</taxon>
        <taxon>Hydrocarboniclastica</taxon>
    </lineage>
</organism>
<keyword evidence="6" id="KW-1185">Reference proteome</keyword>
<evidence type="ECO:0000313" key="5">
    <source>
        <dbReference type="EMBL" id="QCF27915.1"/>
    </source>
</evidence>
<feature type="site" description="Important for substrate specificity" evidence="4">
    <location>
        <position position="154"/>
    </location>
</feature>
<dbReference type="GO" id="GO:0036218">
    <property type="term" value="F:dTTP diphosphatase activity"/>
    <property type="evidence" value="ECO:0007669"/>
    <property type="project" value="RHEA"/>
</dbReference>
<dbReference type="SUPFAM" id="SSF52972">
    <property type="entry name" value="ITPase-like"/>
    <property type="match status" value="1"/>
</dbReference>
<dbReference type="HAMAP" id="MF_00528">
    <property type="entry name" value="Maf"/>
    <property type="match status" value="1"/>
</dbReference>
<dbReference type="InterPro" id="IPR029001">
    <property type="entry name" value="ITPase-like_fam"/>
</dbReference>
<comment type="caution">
    <text evidence="4">Lacks conserved residue(s) required for the propagation of feature annotation.</text>
</comment>
<evidence type="ECO:0000256" key="1">
    <source>
        <dbReference type="ARBA" id="ARBA00001968"/>
    </source>
</evidence>
<dbReference type="CDD" id="cd00555">
    <property type="entry name" value="Maf"/>
    <property type="match status" value="1"/>
</dbReference>
<reference evidence="5 6" key="1">
    <citation type="submission" date="2018-07" db="EMBL/GenBank/DDBJ databases">
        <title>Marsedoiliclastica nanhaica gen. nov. sp. nov., a novel marine hydrocarbonoclastic bacterium isolated from an in-situ enriched hydrocarbon-degrading consortium in deep-sea sediment.</title>
        <authorList>
            <person name="Dong C."/>
            <person name="Ma T."/>
            <person name="Liu R."/>
            <person name="Shao Z."/>
        </authorList>
    </citation>
    <scope>NUCLEOTIDE SEQUENCE [LARGE SCALE GENOMIC DNA]</scope>
    <source>
        <strain evidence="6">soil36-7</strain>
    </source>
</reference>
<gene>
    <name evidence="5" type="ORF">soil367_11915</name>
</gene>
<feature type="active site" description="Proton acceptor" evidence="4">
    <location>
        <position position="71"/>
    </location>
</feature>
<comment type="function">
    <text evidence="4">Nucleoside triphosphate pyrophosphatase that hydrolyzes dTTP and UTP. May have a dual role in cell division arrest and in preventing the incorporation of modified nucleotides into cellular nucleic acids.</text>
</comment>
<keyword evidence="4" id="KW-0963">Cytoplasm</keyword>
<dbReference type="PANTHER" id="PTHR43213">
    <property type="entry name" value="BIFUNCTIONAL DTTP/UTP PYROPHOSPHATASE/METHYLTRANSFERASE PROTEIN-RELATED"/>
    <property type="match status" value="1"/>
</dbReference>
<evidence type="ECO:0000313" key="6">
    <source>
        <dbReference type="Proteomes" id="UP000298049"/>
    </source>
</evidence>
<comment type="subcellular location">
    <subcellularLocation>
        <location evidence="4">Cytoplasm</location>
    </subcellularLocation>
</comment>
<evidence type="ECO:0000256" key="4">
    <source>
        <dbReference type="HAMAP-Rule" id="MF_00528"/>
    </source>
</evidence>
<proteinExistence type="inferred from homology"/>
<name>A0A4P7XLS5_9ALTE</name>